<feature type="compositionally biased region" description="Polar residues" evidence="1">
    <location>
        <begin position="40"/>
        <end position="61"/>
    </location>
</feature>
<sequence length="377" mass="41621">MESNDPRRRQSHPSGYSSQQGLLQASSQYPATSVPDRFRSTQLGIQSPTSAPTTARSGNLQSYSYGYGESSSFAGSSMTPGSISYQSEYSQDTQRQSQSYGQYSSNMIYNVPSQQSAPSQSPYESVQQYQQPRQTAALDVLPNQFGVAQPYYAAGEGGPTSAPVAAMGTQNPSTQYSQMSYGSQPSVTRESMQSTYGMTGAHQGSQSGYGQSGFSVSELEAAYSQYQTELKKTFEAIRDGRLTEAGNSLVSISEWLLGNAEALGLVRDDEQLHADRLKLWEQFNTAWLSALQTQRDMTVDMIDTGQRPQSPRTMMDSHQMESMGKELVELCDLMEKHGLVDYQMGVWEEDIISLLNSCLDLLEDYDASRSNSNQLRR</sequence>
<dbReference type="Proteomes" id="UP000053259">
    <property type="component" value="Unassembled WGS sequence"/>
</dbReference>
<reference evidence="2 3" key="1">
    <citation type="submission" date="2015-01" db="EMBL/GenBank/DDBJ databases">
        <title>The Genome Sequence of Ochroconis gallopava CBS43764.</title>
        <authorList>
            <consortium name="The Broad Institute Genomics Platform"/>
            <person name="Cuomo C."/>
            <person name="de Hoog S."/>
            <person name="Gorbushina A."/>
            <person name="Stielow B."/>
            <person name="Teixiera M."/>
            <person name="Abouelleil A."/>
            <person name="Chapman S.B."/>
            <person name="Priest M."/>
            <person name="Young S.K."/>
            <person name="Wortman J."/>
            <person name="Nusbaum C."/>
            <person name="Birren B."/>
        </authorList>
    </citation>
    <scope>NUCLEOTIDE SEQUENCE [LARGE SCALE GENOMIC DNA]</scope>
    <source>
        <strain evidence="2 3">CBS 43764</strain>
    </source>
</reference>
<feature type="compositionally biased region" description="Low complexity" evidence="1">
    <location>
        <begin position="14"/>
        <end position="29"/>
    </location>
</feature>
<feature type="compositionally biased region" description="Low complexity" evidence="1">
    <location>
        <begin position="62"/>
        <end position="77"/>
    </location>
</feature>
<dbReference type="InParanoid" id="A0A0D1YG28"/>
<dbReference type="EMBL" id="KN847572">
    <property type="protein sequence ID" value="KIV99721.1"/>
    <property type="molecule type" value="Genomic_DNA"/>
</dbReference>
<evidence type="ECO:0000313" key="3">
    <source>
        <dbReference type="Proteomes" id="UP000053259"/>
    </source>
</evidence>
<evidence type="ECO:0000256" key="1">
    <source>
        <dbReference type="SAM" id="MobiDB-lite"/>
    </source>
</evidence>
<name>A0A0D1YG28_9PEZI</name>
<dbReference type="VEuPathDB" id="FungiDB:PV09_08651"/>
<feature type="compositionally biased region" description="Polar residues" evidence="1">
    <location>
        <begin position="78"/>
        <end position="93"/>
    </location>
</feature>
<organism evidence="2 3">
    <name type="scientific">Verruconis gallopava</name>
    <dbReference type="NCBI Taxonomy" id="253628"/>
    <lineage>
        <taxon>Eukaryota</taxon>
        <taxon>Fungi</taxon>
        <taxon>Dikarya</taxon>
        <taxon>Ascomycota</taxon>
        <taxon>Pezizomycotina</taxon>
        <taxon>Dothideomycetes</taxon>
        <taxon>Pleosporomycetidae</taxon>
        <taxon>Venturiales</taxon>
        <taxon>Sympoventuriaceae</taxon>
        <taxon>Verruconis</taxon>
    </lineage>
</organism>
<dbReference type="GeneID" id="27316624"/>
<proteinExistence type="predicted"/>
<dbReference type="HOGENOM" id="CLU_033551_0_0_1"/>
<dbReference type="AlphaFoldDB" id="A0A0D1YG28"/>
<gene>
    <name evidence="2" type="ORF">PV09_08651</name>
</gene>
<dbReference type="RefSeq" id="XP_016209591.1">
    <property type="nucleotide sequence ID" value="XM_016362578.1"/>
</dbReference>
<keyword evidence="3" id="KW-1185">Reference proteome</keyword>
<feature type="region of interest" description="Disordered" evidence="1">
    <location>
        <begin position="1"/>
        <end position="100"/>
    </location>
</feature>
<protein>
    <submittedName>
        <fullName evidence="2">Uncharacterized protein</fullName>
    </submittedName>
</protein>
<evidence type="ECO:0000313" key="2">
    <source>
        <dbReference type="EMBL" id="KIV99721.1"/>
    </source>
</evidence>
<accession>A0A0D1YG28</accession>
<dbReference type="OrthoDB" id="5552418at2759"/>